<dbReference type="GO" id="GO:0005829">
    <property type="term" value="C:cytosol"/>
    <property type="evidence" value="ECO:0007669"/>
    <property type="project" value="TreeGrafter"/>
</dbReference>
<dbReference type="InterPro" id="IPR024083">
    <property type="entry name" value="Fumarase/histidase_N"/>
</dbReference>
<comment type="caution">
    <text evidence="17">The sequence shown here is derived from an EMBL/GenBank/DDBJ whole genome shotgun (WGS) entry which is preliminary data.</text>
</comment>
<reference evidence="17 18" key="1">
    <citation type="submission" date="2014-03" db="EMBL/GenBank/DDBJ databases">
        <title>Draft Genome of Photorhabdus luminescens BA1, an Egyptian Isolate.</title>
        <authorList>
            <person name="Ghazal S."/>
            <person name="Hurst S.G.IV."/>
            <person name="Morris K."/>
            <person name="Thomas K."/>
            <person name="Tisa L.S."/>
        </authorList>
    </citation>
    <scope>NUCLEOTIDE SEQUENCE [LARGE SCALE GENOMIC DNA]</scope>
    <source>
        <strain evidence="17 18">BA1</strain>
    </source>
</reference>
<dbReference type="InterPro" id="IPR013539">
    <property type="entry name" value="PurB_C"/>
</dbReference>
<keyword evidence="7 14" id="KW-0658">Purine biosynthesis</keyword>
<protein>
    <recommendedName>
        <fullName evidence="6 13">Adenylosuccinate lyase</fullName>
        <shortName evidence="14">ASL</shortName>
        <ecNumber evidence="5 13">4.3.2.2</ecNumber>
    </recommendedName>
    <alternativeName>
        <fullName evidence="11 14">Adenylosuccinase</fullName>
    </alternativeName>
</protein>
<dbReference type="PRINTS" id="PR00149">
    <property type="entry name" value="FUMRATELYASE"/>
</dbReference>
<dbReference type="PROSITE" id="PS00163">
    <property type="entry name" value="FUMARATE_LYASES"/>
    <property type="match status" value="1"/>
</dbReference>
<dbReference type="InterPro" id="IPR000362">
    <property type="entry name" value="Fumarate_lyase_fam"/>
</dbReference>
<dbReference type="GO" id="GO:0006189">
    <property type="term" value="P:'de novo' IMP biosynthetic process"/>
    <property type="evidence" value="ECO:0007669"/>
    <property type="project" value="UniProtKB-UniPathway"/>
</dbReference>
<dbReference type="InterPro" id="IPR047136">
    <property type="entry name" value="PurB_bact"/>
</dbReference>
<dbReference type="Gene3D" id="1.10.40.30">
    <property type="entry name" value="Fumarase/aspartase (C-terminal domain)"/>
    <property type="match status" value="1"/>
</dbReference>
<dbReference type="InterPro" id="IPR020557">
    <property type="entry name" value="Fumarate_lyase_CS"/>
</dbReference>
<dbReference type="Gene3D" id="1.20.200.10">
    <property type="entry name" value="Fumarase/aspartase (Central domain)"/>
    <property type="match status" value="1"/>
</dbReference>
<name>A0A022PGG4_9GAMM</name>
<dbReference type="EMBL" id="JFGV01000061">
    <property type="protein sequence ID" value="EYU14018.1"/>
    <property type="molecule type" value="Genomic_DNA"/>
</dbReference>
<dbReference type="FunFam" id="1.10.40.30:FF:000004">
    <property type="entry name" value="Adenylosuccinate lyase"/>
    <property type="match status" value="1"/>
</dbReference>
<accession>A0A022PGG4</accession>
<dbReference type="Pfam" id="PF00206">
    <property type="entry name" value="Lyase_1"/>
    <property type="match status" value="1"/>
</dbReference>
<feature type="domain" description="Adenylosuccinate lyase PurB C-terminal" evidence="16">
    <location>
        <begin position="331"/>
        <end position="445"/>
    </location>
</feature>
<evidence type="ECO:0000259" key="15">
    <source>
        <dbReference type="Pfam" id="PF00206"/>
    </source>
</evidence>
<keyword evidence="8 14" id="KW-0456">Lyase</keyword>
<feature type="domain" description="Fumarate lyase N-terminal" evidence="15">
    <location>
        <begin position="14"/>
        <end position="312"/>
    </location>
</feature>
<dbReference type="FunFam" id="1.20.200.10:FF:000004">
    <property type="entry name" value="Adenylosuccinate lyase"/>
    <property type="match status" value="1"/>
</dbReference>
<sequence length="456" mass="51995">MELSSLTAVSPIDGRYGDKVSALRTIFSEFGLLKFRVQVEVRWLQKLAECAEIKEVPAFDTDANAYLNEIITNFNEQDAMRIKIIERTTNHDVKAVEYFLKEKVAHVPALHKVSEFIHFACTSEDINNLAHALMLQTAREEVLLPQWRQIIDTIKKMAGEYRELPLLSRTHGQPATPSTVGKEFANVAHRMERQYRQLEQVEILGKINGAVGNYNAHIAAYPQVDWHQFSETFVTSLGIKWNPYTTQIEPHDYIAELFDVIARFNTILIDFDRDIWGYIALNHFKQKTVAGEIGSSTMPHKVNPIDFENSEGNLGLANAVFGHLASKLPISRWQRDLTDSTVLRNLGVGLGYALIAYQSTMKGLNKLEVNEQHLLDELDQNWEVLAEPIQTVMRRYGIEKPYEKLKELTRGKRVNAEGMKIFIDGLDLPEEEKTRLKAMTPANYIGRAITLVDELK</sequence>
<evidence type="ECO:0000256" key="13">
    <source>
        <dbReference type="NCBIfam" id="TIGR00928"/>
    </source>
</evidence>
<evidence type="ECO:0000256" key="8">
    <source>
        <dbReference type="ARBA" id="ARBA00023239"/>
    </source>
</evidence>
<evidence type="ECO:0000256" key="3">
    <source>
        <dbReference type="ARBA" id="ARBA00008273"/>
    </source>
</evidence>
<dbReference type="FunFam" id="1.10.275.10:FF:000003">
    <property type="entry name" value="Adenylosuccinate lyase"/>
    <property type="match status" value="1"/>
</dbReference>
<dbReference type="GO" id="GO:0044208">
    <property type="term" value="P:'de novo' AMP biosynthetic process"/>
    <property type="evidence" value="ECO:0007669"/>
    <property type="project" value="UniProtKB-UniPathway"/>
</dbReference>
<evidence type="ECO:0000313" key="18">
    <source>
        <dbReference type="Proteomes" id="UP000023464"/>
    </source>
</evidence>
<dbReference type="PANTHER" id="PTHR43411:SF1">
    <property type="entry name" value="ADENYLOSUCCINATE LYASE"/>
    <property type="match status" value="1"/>
</dbReference>
<dbReference type="InterPro" id="IPR008948">
    <property type="entry name" value="L-Aspartase-like"/>
</dbReference>
<comment type="pathway">
    <text evidence="2 14">Purine metabolism; AMP biosynthesis via de novo pathway; AMP from IMP: step 2/2.</text>
</comment>
<dbReference type="UniPathway" id="UPA00075">
    <property type="reaction ID" value="UER00336"/>
</dbReference>
<dbReference type="InterPro" id="IPR004769">
    <property type="entry name" value="Pur_lyase"/>
</dbReference>
<evidence type="ECO:0000259" key="16">
    <source>
        <dbReference type="Pfam" id="PF08328"/>
    </source>
</evidence>
<evidence type="ECO:0000256" key="14">
    <source>
        <dbReference type="RuleBase" id="RU361172"/>
    </source>
</evidence>
<dbReference type="EC" id="4.3.2.2" evidence="5 13"/>
<comment type="function">
    <text evidence="10">Catalyzes two reactions in de novo purine nucleotide biosynthesis. Catalyzes the breakdown of 5-aminoimidazole- (N-succinylocarboxamide) ribotide (SAICAR or 2-[5-amino-1-(5-phospho-beta-D-ribosyl)imidazole-4-carboxamido]succinate) to 5-aminoimidazole-4-carboxamide ribotide (AICAR or 5-amino-1-(5-phospho-beta-D-ribosyl)imidazole-4-carboxamide) and fumarate, and of adenylosuccinate (ADS or N(6)-(1,2-dicarboxyethyl)-AMP) to adenosine monophosphate (AMP) and fumarate.</text>
</comment>
<evidence type="ECO:0000256" key="5">
    <source>
        <dbReference type="ARBA" id="ARBA00012339"/>
    </source>
</evidence>
<dbReference type="UniPathway" id="UPA00074">
    <property type="reaction ID" value="UER00132"/>
</dbReference>
<evidence type="ECO:0000256" key="12">
    <source>
        <dbReference type="ARBA" id="ARBA00049115"/>
    </source>
</evidence>
<dbReference type="NCBIfam" id="NF006764">
    <property type="entry name" value="PRK09285.1"/>
    <property type="match status" value="1"/>
</dbReference>
<evidence type="ECO:0000256" key="2">
    <source>
        <dbReference type="ARBA" id="ARBA00004734"/>
    </source>
</evidence>
<dbReference type="RefSeq" id="WP_036781476.1">
    <property type="nucleotide sequence ID" value="NZ_CAWLTM010000054.1"/>
</dbReference>
<evidence type="ECO:0000256" key="4">
    <source>
        <dbReference type="ARBA" id="ARBA00011668"/>
    </source>
</evidence>
<dbReference type="Gene3D" id="1.10.275.10">
    <property type="entry name" value="Fumarase/aspartase (N-terminal domain)"/>
    <property type="match status" value="1"/>
</dbReference>
<comment type="catalytic activity">
    <reaction evidence="12">
        <text>N(6)-(1,2-dicarboxyethyl)-AMP = fumarate + AMP</text>
        <dbReference type="Rhea" id="RHEA:16853"/>
        <dbReference type="ChEBI" id="CHEBI:29806"/>
        <dbReference type="ChEBI" id="CHEBI:57567"/>
        <dbReference type="ChEBI" id="CHEBI:456215"/>
        <dbReference type="EC" id="4.3.2.2"/>
    </reaction>
    <physiologicalReaction direction="left-to-right" evidence="12">
        <dbReference type="Rhea" id="RHEA:16854"/>
    </physiologicalReaction>
</comment>
<dbReference type="CDD" id="cd01598">
    <property type="entry name" value="PurB"/>
    <property type="match status" value="1"/>
</dbReference>
<gene>
    <name evidence="17" type="ORF">BA1DRAFT_03468</name>
</gene>
<comment type="pathway">
    <text evidence="1 14">Purine metabolism; IMP biosynthesis via de novo pathway; 5-amino-1-(5-phospho-D-ribosyl)imidazole-4-carboxamide from 5-amino-1-(5-phospho-D-ribosyl)imidazole-4-carboxylate: step 2/2.</text>
</comment>
<dbReference type="Pfam" id="PF08328">
    <property type="entry name" value="ASL_C"/>
    <property type="match status" value="1"/>
</dbReference>
<organism evidence="17 18">
    <name type="scientific">Photorhabdus aegyptia</name>
    <dbReference type="NCBI Taxonomy" id="2805098"/>
    <lineage>
        <taxon>Bacteria</taxon>
        <taxon>Pseudomonadati</taxon>
        <taxon>Pseudomonadota</taxon>
        <taxon>Gammaproteobacteria</taxon>
        <taxon>Enterobacterales</taxon>
        <taxon>Morganellaceae</taxon>
        <taxon>Photorhabdus</taxon>
    </lineage>
</organism>
<comment type="catalytic activity">
    <reaction evidence="9">
        <text>(2S)-2-[5-amino-1-(5-phospho-beta-D-ribosyl)imidazole-4-carboxamido]succinate = 5-amino-1-(5-phospho-beta-D-ribosyl)imidazole-4-carboxamide + fumarate</text>
        <dbReference type="Rhea" id="RHEA:23920"/>
        <dbReference type="ChEBI" id="CHEBI:29806"/>
        <dbReference type="ChEBI" id="CHEBI:58443"/>
        <dbReference type="ChEBI" id="CHEBI:58475"/>
        <dbReference type="EC" id="4.3.2.2"/>
    </reaction>
    <physiologicalReaction direction="left-to-right" evidence="9">
        <dbReference type="Rhea" id="RHEA:23921"/>
    </physiologicalReaction>
</comment>
<evidence type="ECO:0000256" key="7">
    <source>
        <dbReference type="ARBA" id="ARBA00022755"/>
    </source>
</evidence>
<dbReference type="PATRIC" id="fig|1393736.3.peg.3541"/>
<dbReference type="GO" id="GO:0070626">
    <property type="term" value="F:(S)-2-(5-amino-1-(5-phospho-D-ribosyl)imidazole-4-carboxamido) succinate lyase (fumarate-forming) activity"/>
    <property type="evidence" value="ECO:0007669"/>
    <property type="project" value="RHEA"/>
</dbReference>
<dbReference type="AlphaFoldDB" id="A0A022PGG4"/>
<proteinExistence type="inferred from homology"/>
<evidence type="ECO:0000313" key="17">
    <source>
        <dbReference type="EMBL" id="EYU14018.1"/>
    </source>
</evidence>
<evidence type="ECO:0000256" key="1">
    <source>
        <dbReference type="ARBA" id="ARBA00004706"/>
    </source>
</evidence>
<comment type="subunit">
    <text evidence="4">Homotetramer. Residues from neighboring subunits contribute catalytic and substrate-binding residues to each active site.</text>
</comment>
<evidence type="ECO:0000256" key="11">
    <source>
        <dbReference type="ARBA" id="ARBA00030717"/>
    </source>
</evidence>
<dbReference type="InterPro" id="IPR022761">
    <property type="entry name" value="Fumarate_lyase_N"/>
</dbReference>
<dbReference type="SUPFAM" id="SSF48557">
    <property type="entry name" value="L-aspartase-like"/>
    <property type="match status" value="1"/>
</dbReference>
<dbReference type="GO" id="GO:0004018">
    <property type="term" value="F:N6-(1,2-dicarboxyethyl)AMP AMP-lyase (fumarate-forming) activity"/>
    <property type="evidence" value="ECO:0007669"/>
    <property type="project" value="UniProtKB-UniRule"/>
</dbReference>
<dbReference type="Proteomes" id="UP000023464">
    <property type="component" value="Unassembled WGS sequence"/>
</dbReference>
<evidence type="ECO:0000256" key="10">
    <source>
        <dbReference type="ARBA" id="ARBA00025012"/>
    </source>
</evidence>
<dbReference type="NCBIfam" id="TIGR00928">
    <property type="entry name" value="purB"/>
    <property type="match status" value="1"/>
</dbReference>
<evidence type="ECO:0000256" key="9">
    <source>
        <dbReference type="ARBA" id="ARBA00024477"/>
    </source>
</evidence>
<dbReference type="PANTHER" id="PTHR43411">
    <property type="entry name" value="ADENYLOSUCCINATE LYASE"/>
    <property type="match status" value="1"/>
</dbReference>
<comment type="similarity">
    <text evidence="3 14">Belongs to the lyase 1 family. Adenylosuccinate lyase subfamily.</text>
</comment>
<evidence type="ECO:0000256" key="6">
    <source>
        <dbReference type="ARBA" id="ARBA00017058"/>
    </source>
</evidence>
<keyword evidence="18" id="KW-1185">Reference proteome</keyword>